<name>A0ABN7LC87_9BACT</name>
<keyword evidence="2" id="KW-1185">Reference proteome</keyword>
<protein>
    <submittedName>
        <fullName evidence="1">Uncharacterized protein</fullName>
    </submittedName>
</protein>
<evidence type="ECO:0000313" key="1">
    <source>
        <dbReference type="EMBL" id="CAE6742153.1"/>
    </source>
</evidence>
<dbReference type="Proteomes" id="UP000675880">
    <property type="component" value="Unassembled WGS sequence"/>
</dbReference>
<gene>
    <name evidence="1" type="ORF">NSPZN2_150032</name>
</gene>
<accession>A0ABN7LC87</accession>
<dbReference type="EMBL" id="CAJNBJ010000007">
    <property type="protein sequence ID" value="CAE6742153.1"/>
    <property type="molecule type" value="Genomic_DNA"/>
</dbReference>
<proteinExistence type="predicted"/>
<evidence type="ECO:0000313" key="2">
    <source>
        <dbReference type="Proteomes" id="UP000675880"/>
    </source>
</evidence>
<reference evidence="1 2" key="1">
    <citation type="submission" date="2021-02" db="EMBL/GenBank/DDBJ databases">
        <authorList>
            <person name="Han P."/>
        </authorList>
    </citation>
    <scope>NUCLEOTIDE SEQUENCE [LARGE SCALE GENOMIC DNA]</scope>
    <source>
        <strain evidence="1">Candidatus Nitrospira sp. ZN2</strain>
    </source>
</reference>
<organism evidence="1 2">
    <name type="scientific">Nitrospira defluvii</name>
    <dbReference type="NCBI Taxonomy" id="330214"/>
    <lineage>
        <taxon>Bacteria</taxon>
        <taxon>Pseudomonadati</taxon>
        <taxon>Nitrospirota</taxon>
        <taxon>Nitrospiria</taxon>
        <taxon>Nitrospirales</taxon>
        <taxon>Nitrospiraceae</taxon>
        <taxon>Nitrospira</taxon>
    </lineage>
</organism>
<comment type="caution">
    <text evidence="1">The sequence shown here is derived from an EMBL/GenBank/DDBJ whole genome shotgun (WGS) entry which is preliminary data.</text>
</comment>
<sequence>MPCAHVHDSPVLEMCGCGRFYLTYGPVTVAFKYAEFVKFARNVARLADTAVEKLGTKVLADTQQTH</sequence>
<dbReference type="RefSeq" id="WP_213042059.1">
    <property type="nucleotide sequence ID" value="NZ_CAJNBJ010000007.1"/>
</dbReference>